<dbReference type="PROSITE" id="PS50808">
    <property type="entry name" value="ZF_BED"/>
    <property type="match status" value="1"/>
</dbReference>
<organism evidence="6 7">
    <name type="scientific">Clonorchis sinensis</name>
    <name type="common">Chinese liver fluke</name>
    <dbReference type="NCBI Taxonomy" id="79923"/>
    <lineage>
        <taxon>Eukaryota</taxon>
        <taxon>Metazoa</taxon>
        <taxon>Spiralia</taxon>
        <taxon>Lophotrochozoa</taxon>
        <taxon>Platyhelminthes</taxon>
        <taxon>Trematoda</taxon>
        <taxon>Digenea</taxon>
        <taxon>Opisthorchiida</taxon>
        <taxon>Opisthorchiata</taxon>
        <taxon>Opisthorchiidae</taxon>
        <taxon>Clonorchis</taxon>
    </lineage>
</organism>
<dbReference type="GO" id="GO:0005634">
    <property type="term" value="C:nucleus"/>
    <property type="evidence" value="ECO:0007669"/>
    <property type="project" value="TreeGrafter"/>
</dbReference>
<sequence length="281" mass="32253">MSGTYASDSSNKLHQTAQYSRMRKMSVGTMPFDWRWFPLSVLFLQNLTLAQNHRSHESGLEEGQTEPKELATRHFVLASTSTISSVPENHGISFEQSVTSGPASKPTERGDRNSVHRCPVCEKTFQYKGRLKQHQISHTDYHGFQCSLCSNVYKYPSDLRAHMGTIHSTVFARCQRTSTEQMRESHEAGNPCRECKKLFKTWRCLQQHQQLIHKGTGWSVCEECGKTFTQKNNLYSHIRTVHRKLGHFTCSQCGKSVRRSTTLKRHIKTVHKFAPEYDSLS</sequence>
<protein>
    <submittedName>
        <fullName evidence="6">Uncharacterized protein</fullName>
    </submittedName>
</protein>
<keyword evidence="3" id="KW-0863">Zinc-finger</keyword>
<evidence type="ECO:0000256" key="4">
    <source>
        <dbReference type="ARBA" id="ARBA00022833"/>
    </source>
</evidence>
<dbReference type="Pfam" id="PF00096">
    <property type="entry name" value="zf-C2H2"/>
    <property type="match status" value="4"/>
</dbReference>
<dbReference type="FunFam" id="3.30.160.60:FF:000100">
    <property type="entry name" value="Zinc finger 45-like"/>
    <property type="match status" value="1"/>
</dbReference>
<dbReference type="AlphaFoldDB" id="A0A3R7CBQ1"/>
<dbReference type="SMART" id="SM00355">
    <property type="entry name" value="ZnF_C2H2"/>
    <property type="match status" value="5"/>
</dbReference>
<keyword evidence="1" id="KW-0479">Metal-binding</keyword>
<dbReference type="SUPFAM" id="SSF57667">
    <property type="entry name" value="beta-beta-alpha zinc fingers"/>
    <property type="match status" value="2"/>
</dbReference>
<evidence type="ECO:0000256" key="3">
    <source>
        <dbReference type="ARBA" id="ARBA00022771"/>
    </source>
</evidence>
<dbReference type="Gene3D" id="3.30.160.60">
    <property type="entry name" value="Classic Zinc Finger"/>
    <property type="match status" value="3"/>
</dbReference>
<dbReference type="GO" id="GO:0000981">
    <property type="term" value="F:DNA-binding transcription factor activity, RNA polymerase II-specific"/>
    <property type="evidence" value="ECO:0007669"/>
    <property type="project" value="TreeGrafter"/>
</dbReference>
<feature type="region of interest" description="Disordered" evidence="5">
    <location>
        <begin position="93"/>
        <end position="114"/>
    </location>
</feature>
<dbReference type="PROSITE" id="PS50157">
    <property type="entry name" value="ZINC_FINGER_C2H2_2"/>
    <property type="match status" value="5"/>
</dbReference>
<evidence type="ECO:0000256" key="5">
    <source>
        <dbReference type="SAM" id="MobiDB-lite"/>
    </source>
</evidence>
<evidence type="ECO:0000256" key="1">
    <source>
        <dbReference type="ARBA" id="ARBA00022723"/>
    </source>
</evidence>
<reference evidence="6 7" key="1">
    <citation type="journal article" date="2018" name="Biotechnol. Adv.">
        <title>Improved genomic resources and new bioinformatic workflow for the carcinogenic parasite Clonorchis sinensis: Biotechnological implications.</title>
        <authorList>
            <person name="Wang D."/>
            <person name="Korhonen P.K."/>
            <person name="Gasser R.B."/>
            <person name="Young N.D."/>
        </authorList>
    </citation>
    <scope>NUCLEOTIDE SEQUENCE [LARGE SCALE GENOMIC DNA]</scope>
    <source>
        <strain evidence="6">Cs-k2</strain>
    </source>
</reference>
<gene>
    <name evidence="6" type="ORF">CSKR_114457</name>
</gene>
<evidence type="ECO:0000256" key="2">
    <source>
        <dbReference type="ARBA" id="ARBA00022737"/>
    </source>
</evidence>
<comment type="caution">
    <text evidence="6">The sequence shown here is derived from an EMBL/GenBank/DDBJ whole genome shotgun (WGS) entry which is preliminary data.</text>
</comment>
<accession>A0A3R7CBQ1</accession>
<dbReference type="PANTHER" id="PTHR24409">
    <property type="entry name" value="ZINC FINGER PROTEIN 142"/>
    <property type="match status" value="1"/>
</dbReference>
<dbReference type="FunFam" id="3.30.160.60:FF:000065">
    <property type="entry name" value="B-cell CLL/lymphoma 6, member B"/>
    <property type="match status" value="1"/>
</dbReference>
<keyword evidence="4" id="KW-0862">Zinc</keyword>
<proteinExistence type="predicted"/>
<dbReference type="InterPro" id="IPR013087">
    <property type="entry name" value="Znf_C2H2_type"/>
</dbReference>
<dbReference type="Proteomes" id="UP000286415">
    <property type="component" value="Unassembled WGS sequence"/>
</dbReference>
<dbReference type="InParanoid" id="A0A3R7CBQ1"/>
<dbReference type="GO" id="GO:0000977">
    <property type="term" value="F:RNA polymerase II transcription regulatory region sequence-specific DNA binding"/>
    <property type="evidence" value="ECO:0007669"/>
    <property type="project" value="TreeGrafter"/>
</dbReference>
<keyword evidence="2" id="KW-0677">Repeat</keyword>
<dbReference type="PANTHER" id="PTHR24409:SF295">
    <property type="entry name" value="AZ2-RELATED"/>
    <property type="match status" value="1"/>
</dbReference>
<dbReference type="GO" id="GO:0008270">
    <property type="term" value="F:zinc ion binding"/>
    <property type="evidence" value="ECO:0007669"/>
    <property type="project" value="UniProtKB-KW"/>
</dbReference>
<dbReference type="InterPro" id="IPR003656">
    <property type="entry name" value="Znf_BED"/>
</dbReference>
<dbReference type="InterPro" id="IPR036236">
    <property type="entry name" value="Znf_C2H2_sf"/>
</dbReference>
<dbReference type="PROSITE" id="PS00028">
    <property type="entry name" value="ZINC_FINGER_C2H2_1"/>
    <property type="match status" value="4"/>
</dbReference>
<dbReference type="EMBL" id="NIRI02000077">
    <property type="protein sequence ID" value="KAG5441078.1"/>
    <property type="molecule type" value="Genomic_DNA"/>
</dbReference>
<dbReference type="OrthoDB" id="6591996at2759"/>
<keyword evidence="7" id="KW-1185">Reference proteome</keyword>
<reference evidence="6 7" key="2">
    <citation type="journal article" date="2021" name="Genomics">
        <title>High-quality reference genome for Clonorchis sinensis.</title>
        <authorList>
            <person name="Young N.D."/>
            <person name="Stroehlein A.J."/>
            <person name="Kinkar L."/>
            <person name="Wang T."/>
            <person name="Sohn W.M."/>
            <person name="Chang B.C.H."/>
            <person name="Kaur P."/>
            <person name="Weisz D."/>
            <person name="Dudchenko O."/>
            <person name="Aiden E.L."/>
            <person name="Korhonen P.K."/>
            <person name="Gasser R.B."/>
        </authorList>
    </citation>
    <scope>NUCLEOTIDE SEQUENCE [LARGE SCALE GENOMIC DNA]</scope>
    <source>
        <strain evidence="6">Cs-k2</strain>
    </source>
</reference>
<evidence type="ECO:0000313" key="6">
    <source>
        <dbReference type="EMBL" id="KAG5441078.1"/>
    </source>
</evidence>
<dbReference type="FunFam" id="3.30.160.60:FF:000446">
    <property type="entry name" value="Zinc finger protein"/>
    <property type="match status" value="1"/>
</dbReference>
<name>A0A3R7CBQ1_CLOSI</name>
<evidence type="ECO:0000313" key="7">
    <source>
        <dbReference type="Proteomes" id="UP000286415"/>
    </source>
</evidence>
<dbReference type="STRING" id="79923.A0A3R7CBQ1"/>